<dbReference type="RefSeq" id="XP_007863971.1">
    <property type="nucleotide sequence ID" value="XM_007865780.1"/>
</dbReference>
<dbReference type="eggNOG" id="KOG0963">
    <property type="taxonomic scope" value="Eukaryota"/>
</dbReference>
<dbReference type="HOGENOM" id="CLU_153592_0_0_1"/>
<accession>S7RVM1</accession>
<reference evidence="2 3" key="1">
    <citation type="journal article" date="2012" name="Science">
        <title>The Paleozoic origin of enzymatic lignin decomposition reconstructed from 31 fungal genomes.</title>
        <authorList>
            <person name="Floudas D."/>
            <person name="Binder M."/>
            <person name="Riley R."/>
            <person name="Barry K."/>
            <person name="Blanchette R.A."/>
            <person name="Henrissat B."/>
            <person name="Martinez A.T."/>
            <person name="Otillar R."/>
            <person name="Spatafora J.W."/>
            <person name="Yadav J.S."/>
            <person name="Aerts A."/>
            <person name="Benoit I."/>
            <person name="Boyd A."/>
            <person name="Carlson A."/>
            <person name="Copeland A."/>
            <person name="Coutinho P.M."/>
            <person name="de Vries R.P."/>
            <person name="Ferreira P."/>
            <person name="Findley K."/>
            <person name="Foster B."/>
            <person name="Gaskell J."/>
            <person name="Glotzer D."/>
            <person name="Gorecki P."/>
            <person name="Heitman J."/>
            <person name="Hesse C."/>
            <person name="Hori C."/>
            <person name="Igarashi K."/>
            <person name="Jurgens J.A."/>
            <person name="Kallen N."/>
            <person name="Kersten P."/>
            <person name="Kohler A."/>
            <person name="Kuees U."/>
            <person name="Kumar T.K.A."/>
            <person name="Kuo A."/>
            <person name="LaButti K."/>
            <person name="Larrondo L.F."/>
            <person name="Lindquist E."/>
            <person name="Ling A."/>
            <person name="Lombard V."/>
            <person name="Lucas S."/>
            <person name="Lundell T."/>
            <person name="Martin R."/>
            <person name="McLaughlin D.J."/>
            <person name="Morgenstern I."/>
            <person name="Morin E."/>
            <person name="Murat C."/>
            <person name="Nagy L.G."/>
            <person name="Nolan M."/>
            <person name="Ohm R.A."/>
            <person name="Patyshakuliyeva A."/>
            <person name="Rokas A."/>
            <person name="Ruiz-Duenas F.J."/>
            <person name="Sabat G."/>
            <person name="Salamov A."/>
            <person name="Samejima M."/>
            <person name="Schmutz J."/>
            <person name="Slot J.C."/>
            <person name="St John F."/>
            <person name="Stenlid J."/>
            <person name="Sun H."/>
            <person name="Sun S."/>
            <person name="Syed K."/>
            <person name="Tsang A."/>
            <person name="Wiebenga A."/>
            <person name="Young D."/>
            <person name="Pisabarro A."/>
            <person name="Eastwood D.C."/>
            <person name="Martin F."/>
            <person name="Cullen D."/>
            <person name="Grigoriev I.V."/>
            <person name="Hibbett D.S."/>
        </authorList>
    </citation>
    <scope>NUCLEOTIDE SEQUENCE [LARGE SCALE GENOMIC DNA]</scope>
    <source>
        <strain evidence="2 3">ATCC 11539</strain>
    </source>
</reference>
<evidence type="ECO:0000256" key="1">
    <source>
        <dbReference type="SAM" id="MobiDB-lite"/>
    </source>
</evidence>
<evidence type="ECO:0000313" key="3">
    <source>
        <dbReference type="Proteomes" id="UP000030669"/>
    </source>
</evidence>
<sequence>DQTAQLAETAELQSSVERLREENASLKQKVGEMSGLEARAKKAESKVETLEAKMEDMIQEKVAQKENELNATYDEKMRNYEEREQDLQRQLSVSRTQLRELRSSVETSQAKLLDQSQRQGTYSQGSHTANRRKANDDDK</sequence>
<dbReference type="KEGG" id="gtr:GLOTRDRAFT_38821"/>
<dbReference type="AlphaFoldDB" id="S7RVM1"/>
<feature type="compositionally biased region" description="Polar residues" evidence="1">
    <location>
        <begin position="104"/>
        <end position="128"/>
    </location>
</feature>
<organism evidence="2 3">
    <name type="scientific">Gloeophyllum trabeum (strain ATCC 11539 / FP-39264 / Madison 617)</name>
    <name type="common">Brown rot fungus</name>
    <dbReference type="NCBI Taxonomy" id="670483"/>
    <lineage>
        <taxon>Eukaryota</taxon>
        <taxon>Fungi</taxon>
        <taxon>Dikarya</taxon>
        <taxon>Basidiomycota</taxon>
        <taxon>Agaricomycotina</taxon>
        <taxon>Agaricomycetes</taxon>
        <taxon>Gloeophyllales</taxon>
        <taxon>Gloeophyllaceae</taxon>
        <taxon>Gloeophyllum</taxon>
    </lineage>
</organism>
<dbReference type="GeneID" id="19305863"/>
<evidence type="ECO:0000313" key="2">
    <source>
        <dbReference type="EMBL" id="EPQ57314.1"/>
    </source>
</evidence>
<dbReference type="Proteomes" id="UP000030669">
    <property type="component" value="Unassembled WGS sequence"/>
</dbReference>
<feature type="compositionally biased region" description="Basic and acidic residues" evidence="1">
    <location>
        <begin position="63"/>
        <end position="87"/>
    </location>
</feature>
<protein>
    <submittedName>
        <fullName evidence="2">Uncharacterized protein</fullName>
    </submittedName>
</protein>
<dbReference type="EMBL" id="KB469299">
    <property type="protein sequence ID" value="EPQ57314.1"/>
    <property type="molecule type" value="Genomic_DNA"/>
</dbReference>
<feature type="non-terminal residue" evidence="2">
    <location>
        <position position="1"/>
    </location>
</feature>
<dbReference type="OMA" id="QVTLFKN"/>
<feature type="region of interest" description="Disordered" evidence="1">
    <location>
        <begin position="63"/>
        <end position="139"/>
    </location>
</feature>
<dbReference type="OrthoDB" id="2990416at2759"/>
<keyword evidence="3" id="KW-1185">Reference proteome</keyword>
<gene>
    <name evidence="2" type="ORF">GLOTRDRAFT_38821</name>
</gene>
<name>S7RVM1_GLOTA</name>
<proteinExistence type="predicted"/>